<name>A0ABN1B3X1_9BACI</name>
<evidence type="ECO:0008006" key="3">
    <source>
        <dbReference type="Google" id="ProtNLM"/>
    </source>
</evidence>
<dbReference type="EMBL" id="BAAADO010000003">
    <property type="protein sequence ID" value="GAA0489755.1"/>
    <property type="molecule type" value="Genomic_DNA"/>
</dbReference>
<dbReference type="Proteomes" id="UP001500880">
    <property type="component" value="Unassembled WGS sequence"/>
</dbReference>
<evidence type="ECO:0000313" key="1">
    <source>
        <dbReference type="EMBL" id="GAA0489755.1"/>
    </source>
</evidence>
<accession>A0ABN1B3X1</accession>
<dbReference type="RefSeq" id="WP_343839279.1">
    <property type="nucleotide sequence ID" value="NZ_BAAADO010000003.1"/>
</dbReference>
<gene>
    <name evidence="1" type="ORF">GCM10008986_14550</name>
</gene>
<reference evidence="1 2" key="1">
    <citation type="journal article" date="2019" name="Int. J. Syst. Evol. Microbiol.">
        <title>The Global Catalogue of Microorganisms (GCM) 10K type strain sequencing project: providing services to taxonomists for standard genome sequencing and annotation.</title>
        <authorList>
            <consortium name="The Broad Institute Genomics Platform"/>
            <consortium name="The Broad Institute Genome Sequencing Center for Infectious Disease"/>
            <person name="Wu L."/>
            <person name="Ma J."/>
        </authorList>
    </citation>
    <scope>NUCLEOTIDE SEQUENCE [LARGE SCALE GENOMIC DNA]</scope>
    <source>
        <strain evidence="1 2">JCM 12389</strain>
    </source>
</reference>
<keyword evidence="2" id="KW-1185">Reference proteome</keyword>
<proteinExistence type="predicted"/>
<comment type="caution">
    <text evidence="1">The sequence shown here is derived from an EMBL/GenBank/DDBJ whole genome shotgun (WGS) entry which is preliminary data.</text>
</comment>
<protein>
    <recommendedName>
        <fullName evidence="3">DUF2642 domain-containing protein</fullName>
    </recommendedName>
</protein>
<evidence type="ECO:0000313" key="2">
    <source>
        <dbReference type="Proteomes" id="UP001500880"/>
    </source>
</evidence>
<sequence>MLNQVMLRNLVVANNSTRETENNLIDLPDFNFNFDLDGDGDDETDNGNGTSTTLRDVLSDLTNEQVEVTTSFGPVTGTLIAVQSNYVVILETTGDTVLVPFEQIQFVSEL</sequence>
<organism evidence="1 2">
    <name type="scientific">Salinibacillus aidingensis</name>
    <dbReference type="NCBI Taxonomy" id="237684"/>
    <lineage>
        <taxon>Bacteria</taxon>
        <taxon>Bacillati</taxon>
        <taxon>Bacillota</taxon>
        <taxon>Bacilli</taxon>
        <taxon>Bacillales</taxon>
        <taxon>Bacillaceae</taxon>
        <taxon>Salinibacillus</taxon>
    </lineage>
</organism>